<evidence type="ECO:0000313" key="7">
    <source>
        <dbReference type="EMBL" id="MDN0076730.1"/>
    </source>
</evidence>
<feature type="transmembrane region" description="Helical" evidence="4">
    <location>
        <begin position="309"/>
        <end position="332"/>
    </location>
</feature>
<dbReference type="InterPro" id="IPR004089">
    <property type="entry name" value="MCPsignal_dom"/>
</dbReference>
<dbReference type="CDD" id="cd12913">
    <property type="entry name" value="PDC1_MCP_like"/>
    <property type="match status" value="1"/>
</dbReference>
<dbReference type="PROSITE" id="PS50885">
    <property type="entry name" value="HAMP"/>
    <property type="match status" value="1"/>
</dbReference>
<accession>A0ABT7XSM3</accession>
<dbReference type="Gene3D" id="3.30.450.20">
    <property type="entry name" value="PAS domain"/>
    <property type="match status" value="2"/>
</dbReference>
<evidence type="ECO:0000256" key="1">
    <source>
        <dbReference type="ARBA" id="ARBA00023224"/>
    </source>
</evidence>
<dbReference type="SMART" id="SM00304">
    <property type="entry name" value="HAMP"/>
    <property type="match status" value="2"/>
</dbReference>
<dbReference type="Gene3D" id="1.10.287.950">
    <property type="entry name" value="Methyl-accepting chemotaxis protein"/>
    <property type="match status" value="1"/>
</dbReference>
<dbReference type="PROSITE" id="PS50111">
    <property type="entry name" value="CHEMOTAXIS_TRANSDUC_2"/>
    <property type="match status" value="1"/>
</dbReference>
<dbReference type="Pfam" id="PF22673">
    <property type="entry name" value="MCP-like_PDC_1"/>
    <property type="match status" value="1"/>
</dbReference>
<feature type="transmembrane region" description="Helical" evidence="4">
    <location>
        <begin position="9"/>
        <end position="31"/>
    </location>
</feature>
<organism evidence="7 8">
    <name type="scientific">Crenobacter oryzisoli</name>
    <dbReference type="NCBI Taxonomy" id="3056844"/>
    <lineage>
        <taxon>Bacteria</taxon>
        <taxon>Pseudomonadati</taxon>
        <taxon>Pseudomonadota</taxon>
        <taxon>Betaproteobacteria</taxon>
        <taxon>Neisseriales</taxon>
        <taxon>Neisseriaceae</taxon>
        <taxon>Crenobacter</taxon>
    </lineage>
</organism>
<sequence>MVHSIRSKILLGSGLLILIGFAGLIGLNAYLNYRQAEDAALDSAQQQAQLAADQVQRRLEQAYFSTQSLAESAIALRQQHPADARALLSAIAKRQTPTNPNAVGYFVLWDLNAFDGRDASLAGQPDNDKQGRAGVYWYRKKGKIDVVWGTDGADTSEYYTRPKASARPILTEPYIDPDIKVLMGTVSFPLLVDGKALGVAGCDLALADLQAMASTIRPYGRGYLSLYSNHGLLLAGRDPHAIGKPDTALPAQAKAAIAAGQVLSYDSVDGFRHFILPIRVGDTPSPWAVQLSIPLDAVFANAKAASLKAALVSAGLLLLIVALLGLLLNMLLKPLGTLQGAMTGLSHGNGDLTQSLAIASRDEIGTAASAFNRFLGSLRQMMLDVRGHGQGVQQASRQLMQQVEQIRLSSHHQAEAANATAASIEQLSVSVSQVADSARSAEAQALDAGQLAEHVTSEVEASALEIARIADTIRALATVLGGLEDRSQQISSIVNVIKDIADQTNLLALNAAIEAARAGEQGRGFAVVADEVRKLAERTARSTGEISGMIAAVQQESRQASTSMDTALTQVDHGVQLASQAVDSISRIRTNTRQVVASIGDIATATAEQSSTSQEIAHHIEQIHSMVQQTDHAVQHAHDDTEGLRRLADEMEQLIARFRL</sequence>
<dbReference type="Proteomes" id="UP001168540">
    <property type="component" value="Unassembled WGS sequence"/>
</dbReference>
<dbReference type="CDD" id="cd06225">
    <property type="entry name" value="HAMP"/>
    <property type="match status" value="1"/>
</dbReference>
<evidence type="ECO:0000259" key="6">
    <source>
        <dbReference type="PROSITE" id="PS50885"/>
    </source>
</evidence>
<dbReference type="CDD" id="cd11386">
    <property type="entry name" value="MCP_signal"/>
    <property type="match status" value="1"/>
</dbReference>
<dbReference type="Pfam" id="PF00015">
    <property type="entry name" value="MCPsignal"/>
    <property type="match status" value="1"/>
</dbReference>
<keyword evidence="4" id="KW-0812">Transmembrane</keyword>
<dbReference type="PRINTS" id="PR00260">
    <property type="entry name" value="CHEMTRNSDUCR"/>
</dbReference>
<dbReference type="InterPro" id="IPR004090">
    <property type="entry name" value="Chemotax_Me-accpt_rcpt"/>
</dbReference>
<evidence type="ECO:0000259" key="5">
    <source>
        <dbReference type="PROSITE" id="PS50111"/>
    </source>
</evidence>
<dbReference type="EMBL" id="JAUEDK010000041">
    <property type="protein sequence ID" value="MDN0076730.1"/>
    <property type="molecule type" value="Genomic_DNA"/>
</dbReference>
<dbReference type="SUPFAM" id="SSF58104">
    <property type="entry name" value="Methyl-accepting chemotaxis protein (MCP) signaling domain"/>
    <property type="match status" value="1"/>
</dbReference>
<name>A0ABT7XSM3_9NEIS</name>
<dbReference type="Pfam" id="PF00672">
    <property type="entry name" value="HAMP"/>
    <property type="match status" value="1"/>
</dbReference>
<keyword evidence="4" id="KW-1133">Transmembrane helix</keyword>
<keyword evidence="4" id="KW-0472">Membrane</keyword>
<dbReference type="InterPro" id="IPR003660">
    <property type="entry name" value="HAMP_dom"/>
</dbReference>
<evidence type="ECO:0000313" key="8">
    <source>
        <dbReference type="Proteomes" id="UP001168540"/>
    </source>
</evidence>
<evidence type="ECO:0000256" key="3">
    <source>
        <dbReference type="PROSITE-ProRule" id="PRU00284"/>
    </source>
</evidence>
<dbReference type="PANTHER" id="PTHR32089">
    <property type="entry name" value="METHYL-ACCEPTING CHEMOTAXIS PROTEIN MCPB"/>
    <property type="match status" value="1"/>
</dbReference>
<dbReference type="RefSeq" id="WP_289831380.1">
    <property type="nucleotide sequence ID" value="NZ_JAUEDK010000041.1"/>
</dbReference>
<protein>
    <submittedName>
        <fullName evidence="7">Methyl-accepting chemotaxis protein</fullName>
    </submittedName>
</protein>
<dbReference type="PANTHER" id="PTHR32089:SF112">
    <property type="entry name" value="LYSOZYME-LIKE PROTEIN-RELATED"/>
    <property type="match status" value="1"/>
</dbReference>
<feature type="domain" description="HAMP" evidence="6">
    <location>
        <begin position="329"/>
        <end position="383"/>
    </location>
</feature>
<comment type="caution">
    <text evidence="7">The sequence shown here is derived from an EMBL/GenBank/DDBJ whole genome shotgun (WGS) entry which is preliminary data.</text>
</comment>
<reference evidence="7" key="1">
    <citation type="submission" date="2023-06" db="EMBL/GenBank/DDBJ databases">
        <authorList>
            <person name="Zhang S."/>
        </authorList>
    </citation>
    <scope>NUCLEOTIDE SEQUENCE</scope>
    <source>
        <strain evidence="7">SG2303</strain>
    </source>
</reference>
<dbReference type="SMART" id="SM00283">
    <property type="entry name" value="MA"/>
    <property type="match status" value="1"/>
</dbReference>
<evidence type="ECO:0000256" key="2">
    <source>
        <dbReference type="ARBA" id="ARBA00029447"/>
    </source>
</evidence>
<evidence type="ECO:0000256" key="4">
    <source>
        <dbReference type="SAM" id="Phobius"/>
    </source>
</evidence>
<comment type="similarity">
    <text evidence="2">Belongs to the methyl-accepting chemotaxis (MCP) protein family.</text>
</comment>
<gene>
    <name evidence="7" type="ORF">QU481_17885</name>
</gene>
<keyword evidence="1 3" id="KW-0807">Transducer</keyword>
<feature type="domain" description="Methyl-accepting transducer" evidence="5">
    <location>
        <begin position="388"/>
        <end position="624"/>
    </location>
</feature>
<proteinExistence type="inferred from homology"/>
<keyword evidence="8" id="KW-1185">Reference proteome</keyword>